<evidence type="ECO:0000259" key="9">
    <source>
        <dbReference type="PROSITE" id="PS50929"/>
    </source>
</evidence>
<keyword evidence="5 7" id="KW-1133">Transmembrane helix</keyword>
<gene>
    <name evidence="10" type="ORF">PROSTU_04291</name>
</gene>
<proteinExistence type="predicted"/>
<dbReference type="PROSITE" id="PS50893">
    <property type="entry name" value="ABC_TRANSPORTER_2"/>
    <property type="match status" value="1"/>
</dbReference>
<dbReference type="Proteomes" id="UP000004506">
    <property type="component" value="Unassembled WGS sequence"/>
</dbReference>
<evidence type="ECO:0000256" key="2">
    <source>
        <dbReference type="ARBA" id="ARBA00022692"/>
    </source>
</evidence>
<evidence type="ECO:0000313" key="10">
    <source>
        <dbReference type="EMBL" id="EDU57841.1"/>
    </source>
</evidence>
<dbReference type="SMART" id="SM00382">
    <property type="entry name" value="AAA"/>
    <property type="match status" value="1"/>
</dbReference>
<feature type="transmembrane region" description="Helical" evidence="7">
    <location>
        <begin position="53"/>
        <end position="76"/>
    </location>
</feature>
<accession>A0AA87CPD1</accession>
<dbReference type="InterPro" id="IPR017871">
    <property type="entry name" value="ABC_transporter-like_CS"/>
</dbReference>
<evidence type="ECO:0000256" key="5">
    <source>
        <dbReference type="ARBA" id="ARBA00022989"/>
    </source>
</evidence>
<name>A0AA87CPD1_PROST</name>
<dbReference type="SUPFAM" id="SSF90123">
    <property type="entry name" value="ABC transporter transmembrane region"/>
    <property type="match status" value="1"/>
</dbReference>
<feature type="domain" description="ABC transporter" evidence="8">
    <location>
        <begin position="329"/>
        <end position="559"/>
    </location>
</feature>
<dbReference type="SUPFAM" id="SSF52540">
    <property type="entry name" value="P-loop containing nucleoside triphosphate hydrolases"/>
    <property type="match status" value="1"/>
</dbReference>
<dbReference type="AlphaFoldDB" id="A0AA87CPD1"/>
<dbReference type="PANTHER" id="PTHR43394">
    <property type="entry name" value="ATP-DEPENDENT PERMEASE MDL1, MITOCHONDRIAL"/>
    <property type="match status" value="1"/>
</dbReference>
<keyword evidence="4 10" id="KW-0067">ATP-binding</keyword>
<reference evidence="10 11" key="3">
    <citation type="submission" date="2008-05" db="EMBL/GenBank/DDBJ databases">
        <authorList>
            <person name="Fulton L."/>
            <person name="Clifton S."/>
            <person name="Fulton B."/>
            <person name="Xu J."/>
            <person name="Minx P."/>
            <person name="Pepin K.H."/>
            <person name="Johnson M."/>
            <person name="Thiruvilangam P."/>
            <person name="Bhonagiri V."/>
            <person name="Nash W.E."/>
            <person name="Mardis E.R."/>
            <person name="Wilson R.K."/>
        </authorList>
    </citation>
    <scope>NUCLEOTIDE SEQUENCE [LARGE SCALE GENOMIC DNA]</scope>
    <source>
        <strain evidence="10 11">ATCC 25827</strain>
    </source>
</reference>
<feature type="domain" description="ABC transmembrane type-1" evidence="9">
    <location>
        <begin position="18"/>
        <end position="298"/>
    </location>
</feature>
<dbReference type="GO" id="GO:0005524">
    <property type="term" value="F:ATP binding"/>
    <property type="evidence" value="ECO:0007669"/>
    <property type="project" value="UniProtKB-KW"/>
</dbReference>
<dbReference type="PANTHER" id="PTHR43394:SF1">
    <property type="entry name" value="ATP-BINDING CASSETTE SUB-FAMILY B MEMBER 10, MITOCHONDRIAL"/>
    <property type="match status" value="1"/>
</dbReference>
<dbReference type="Gene3D" id="1.20.1560.10">
    <property type="entry name" value="ABC transporter type 1, transmembrane domain"/>
    <property type="match status" value="1"/>
</dbReference>
<organism evidence="10 11">
    <name type="scientific">Providencia stuartii ATCC 25827</name>
    <dbReference type="NCBI Taxonomy" id="471874"/>
    <lineage>
        <taxon>Bacteria</taxon>
        <taxon>Pseudomonadati</taxon>
        <taxon>Pseudomonadota</taxon>
        <taxon>Gammaproteobacteria</taxon>
        <taxon>Enterobacterales</taxon>
        <taxon>Morganellaceae</taxon>
        <taxon>Providencia</taxon>
    </lineage>
</organism>
<keyword evidence="6 7" id="KW-0472">Membrane</keyword>
<evidence type="ECO:0000259" key="8">
    <source>
        <dbReference type="PROSITE" id="PS50893"/>
    </source>
</evidence>
<evidence type="ECO:0000256" key="1">
    <source>
        <dbReference type="ARBA" id="ARBA00004651"/>
    </source>
</evidence>
<dbReference type="PROSITE" id="PS50929">
    <property type="entry name" value="ABC_TM1F"/>
    <property type="match status" value="1"/>
</dbReference>
<dbReference type="InterPro" id="IPR036640">
    <property type="entry name" value="ABC1_TM_sf"/>
</dbReference>
<dbReference type="GO" id="GO:0016887">
    <property type="term" value="F:ATP hydrolysis activity"/>
    <property type="evidence" value="ECO:0007669"/>
    <property type="project" value="InterPro"/>
</dbReference>
<comment type="caution">
    <text evidence="10">The sequence shown here is derived from an EMBL/GenBank/DDBJ whole genome shotgun (WGS) entry which is preliminary data.</text>
</comment>
<reference evidence="11" key="1">
    <citation type="submission" date="2008-04" db="EMBL/GenBank/DDBJ databases">
        <title>Draft genome sequence of Providencia stuartii (ATCC 25827).</title>
        <authorList>
            <person name="Sudarsanam P."/>
            <person name="Ley R."/>
            <person name="Guruge J."/>
            <person name="Turnbaugh P.J."/>
            <person name="Mahowald M."/>
            <person name="Liep D."/>
            <person name="Gordon J."/>
        </authorList>
    </citation>
    <scope>NUCLEOTIDE SEQUENCE [LARGE SCALE GENOMIC DNA]</scope>
    <source>
        <strain evidence="11">ATCC 25827</strain>
    </source>
</reference>
<feature type="transmembrane region" description="Helical" evidence="7">
    <location>
        <begin position="213"/>
        <end position="233"/>
    </location>
</feature>
<dbReference type="GO" id="GO:0005886">
    <property type="term" value="C:plasma membrane"/>
    <property type="evidence" value="ECO:0007669"/>
    <property type="project" value="UniProtKB-SubCell"/>
</dbReference>
<dbReference type="PROSITE" id="PS00211">
    <property type="entry name" value="ABC_TRANSPORTER_1"/>
    <property type="match status" value="1"/>
</dbReference>
<evidence type="ECO:0000256" key="4">
    <source>
        <dbReference type="ARBA" id="ARBA00022840"/>
    </source>
</evidence>
<keyword evidence="2 7" id="KW-0812">Transmembrane</keyword>
<comment type="subcellular location">
    <subcellularLocation>
        <location evidence="1">Cell membrane</location>
        <topology evidence="1">Multi-pass membrane protein</topology>
    </subcellularLocation>
</comment>
<reference evidence="11" key="2">
    <citation type="submission" date="2008-04" db="EMBL/GenBank/DDBJ databases">
        <title>Draft genome sequence of Providencia stuartii(ATCC 25827).</title>
        <authorList>
            <person name="Sudarsanam P."/>
            <person name="Ley R."/>
            <person name="Guruge J."/>
            <person name="Turnbaugh P.J."/>
            <person name="Mahowald M."/>
            <person name="Liep D."/>
            <person name="Gordon J."/>
        </authorList>
    </citation>
    <scope>NUCLEOTIDE SEQUENCE [LARGE SCALE GENOMIC DNA]</scope>
    <source>
        <strain evidence="11">ATCC 25827</strain>
    </source>
</reference>
<evidence type="ECO:0000256" key="6">
    <source>
        <dbReference type="ARBA" id="ARBA00023136"/>
    </source>
</evidence>
<evidence type="ECO:0000256" key="7">
    <source>
        <dbReference type="SAM" id="Phobius"/>
    </source>
</evidence>
<keyword evidence="3" id="KW-0547">Nucleotide-binding</keyword>
<dbReference type="InterPro" id="IPR027417">
    <property type="entry name" value="P-loop_NTPase"/>
</dbReference>
<dbReference type="InterPro" id="IPR003593">
    <property type="entry name" value="AAA+_ATPase"/>
</dbReference>
<dbReference type="Gene3D" id="3.40.50.300">
    <property type="entry name" value="P-loop containing nucleotide triphosphate hydrolases"/>
    <property type="match status" value="1"/>
</dbReference>
<evidence type="ECO:0000256" key="3">
    <source>
        <dbReference type="ARBA" id="ARBA00022741"/>
    </source>
</evidence>
<dbReference type="CDD" id="cd03228">
    <property type="entry name" value="ABCC_MRP_Like"/>
    <property type="match status" value="1"/>
</dbReference>
<feature type="transmembrane region" description="Helical" evidence="7">
    <location>
        <begin position="253"/>
        <end position="279"/>
    </location>
</feature>
<feature type="transmembrane region" description="Helical" evidence="7">
    <location>
        <begin position="20"/>
        <end position="41"/>
    </location>
</feature>
<dbReference type="InterPro" id="IPR039421">
    <property type="entry name" value="Type_1_exporter"/>
</dbReference>
<protein>
    <submittedName>
        <fullName evidence="10">ABC transporter, ATP-binding protein</fullName>
    </submittedName>
</protein>
<dbReference type="EMBL" id="ABJD02000105">
    <property type="protein sequence ID" value="EDU57841.1"/>
    <property type="molecule type" value="Genomic_DNA"/>
</dbReference>
<dbReference type="Pfam" id="PF00005">
    <property type="entry name" value="ABC_tran"/>
    <property type="match status" value="1"/>
</dbReference>
<feature type="transmembrane region" description="Helical" evidence="7">
    <location>
        <begin position="147"/>
        <end position="170"/>
    </location>
</feature>
<dbReference type="Pfam" id="PF00664">
    <property type="entry name" value="ABC_membrane"/>
    <property type="match status" value="1"/>
</dbReference>
<dbReference type="InterPro" id="IPR003439">
    <property type="entry name" value="ABC_transporter-like_ATP-bd"/>
</dbReference>
<dbReference type="GO" id="GO:0015421">
    <property type="term" value="F:ABC-type oligopeptide transporter activity"/>
    <property type="evidence" value="ECO:0007669"/>
    <property type="project" value="TreeGrafter"/>
</dbReference>
<sequence>MEVSMYRALWALLRPYRFVLIFAVILQAIAGISSLIPWVAISQIALSPVEQGNTWVIIAFISGVVWLVCQTLALYLTHQTDNQLCYQLRLKILNKLNRLPLSEFVYSGKEGIQKIVDRDVRLLHQLTAHAPADLAQLFVVPITATLILLWTNWALMIFCLLPLIITIYLFRQLRSPRYQSLFTARDQTMGNLYAQYAEFADNPLLARQYPNRAIQLAVTQALSAFLVAFNRWINKIGAFSSLTQIGMSTTLLTLWVIIGSLVVPTSVSLSQMVLFILLMHSITAPIAAMGHGADALNHAVAASERIRHFLEQTEMQYGDKSLQGAPCAVHIHDVDYCVQDKTLLSNINLTIQPGQLVAIVGASGAGKSTLLQLMARFLDPTRGELYFNTTPLPQFSLAGLNQQVSIVMQNTQPMPCSLKENLQLFAPDATAVEITDYLEKLNLLTRLQQLPKGLDSLVGHDITLSGGEAQRLAIARVLLSKVPILLFDEPTSALDPQNAELFFQLLNQEQRTRVLVTHDLSYLCHADTVILLEEGQIIAQGTHLQLSEHTPQYQQLLSALEDAA</sequence>
<dbReference type="InterPro" id="IPR011527">
    <property type="entry name" value="ABC1_TM_dom"/>
</dbReference>
<evidence type="ECO:0000313" key="11">
    <source>
        <dbReference type="Proteomes" id="UP000004506"/>
    </source>
</evidence>